<sequence>MKRLILWAPLAVFAIFAITVAVGLYAPADRKITSKLIGKPVPEFSLAPAVASHAPLSSAQLRSGEPRLLNVFASWCVPCIAEAPQLLELKRRGIPIDAIAIRDRSEDVANFLARWGDPYERIGTDPQTQVQIALGSSGVPETFVVDGKGIIRHQHIGDIRPEHMAELIRAYEAAK</sequence>
<dbReference type="GO" id="GO:0017004">
    <property type="term" value="P:cytochrome complex assembly"/>
    <property type="evidence" value="ECO:0007669"/>
    <property type="project" value="UniProtKB-KW"/>
</dbReference>
<evidence type="ECO:0000256" key="3">
    <source>
        <dbReference type="ARBA" id="ARBA00022748"/>
    </source>
</evidence>
<dbReference type="CDD" id="cd03010">
    <property type="entry name" value="TlpA_like_DsbE"/>
    <property type="match status" value="1"/>
</dbReference>
<keyword evidence="4" id="KW-1015">Disulfide bond</keyword>
<dbReference type="InterPro" id="IPR004799">
    <property type="entry name" value="Periplasmic_diS_OxRdtase_DsbE"/>
</dbReference>
<dbReference type="RefSeq" id="WP_085218977.1">
    <property type="nucleotide sequence ID" value="NZ_LT840185.1"/>
</dbReference>
<dbReference type="EMBL" id="LT840185">
    <property type="protein sequence ID" value="SMF75947.1"/>
    <property type="molecule type" value="Genomic_DNA"/>
</dbReference>
<dbReference type="PROSITE" id="PS51352">
    <property type="entry name" value="THIOREDOXIN_2"/>
    <property type="match status" value="1"/>
</dbReference>
<dbReference type="SUPFAM" id="SSF52833">
    <property type="entry name" value="Thioredoxin-like"/>
    <property type="match status" value="1"/>
</dbReference>
<evidence type="ECO:0000313" key="7">
    <source>
        <dbReference type="EMBL" id="SMF75947.1"/>
    </source>
</evidence>
<dbReference type="InterPro" id="IPR013740">
    <property type="entry name" value="Redoxin"/>
</dbReference>
<dbReference type="OrthoDB" id="9799347at2"/>
<comment type="similarity">
    <text evidence="2">Belongs to the thioredoxin family. DsbE subfamily.</text>
</comment>
<accession>A0A1X7GX77</accession>
<keyword evidence="5" id="KW-0676">Redox-active center</keyword>
<evidence type="ECO:0000313" key="8">
    <source>
        <dbReference type="Proteomes" id="UP000192934"/>
    </source>
</evidence>
<name>A0A1X7GX77_9SPHN</name>
<dbReference type="InterPro" id="IPR036249">
    <property type="entry name" value="Thioredoxin-like_sf"/>
</dbReference>
<dbReference type="Proteomes" id="UP000192934">
    <property type="component" value="Chromosome I"/>
</dbReference>
<dbReference type="AlphaFoldDB" id="A0A1X7GX77"/>
<organism evidence="7 8">
    <name type="scientific">Allosphingosinicella indica</name>
    <dbReference type="NCBI Taxonomy" id="941907"/>
    <lineage>
        <taxon>Bacteria</taxon>
        <taxon>Pseudomonadati</taxon>
        <taxon>Pseudomonadota</taxon>
        <taxon>Alphaproteobacteria</taxon>
        <taxon>Sphingomonadales</taxon>
        <taxon>Sphingomonadaceae</taxon>
        <taxon>Allosphingosinicella</taxon>
    </lineage>
</organism>
<dbReference type="GO" id="GO:0015036">
    <property type="term" value="F:disulfide oxidoreductase activity"/>
    <property type="evidence" value="ECO:0007669"/>
    <property type="project" value="InterPro"/>
</dbReference>
<dbReference type="Pfam" id="PF08534">
    <property type="entry name" value="Redoxin"/>
    <property type="match status" value="1"/>
</dbReference>
<dbReference type="InterPro" id="IPR050553">
    <property type="entry name" value="Thioredoxin_ResA/DsbE_sf"/>
</dbReference>
<dbReference type="NCBIfam" id="TIGR00385">
    <property type="entry name" value="dsbE"/>
    <property type="match status" value="1"/>
</dbReference>
<comment type="subcellular location">
    <subcellularLocation>
        <location evidence="1">Cell envelope</location>
    </subcellularLocation>
</comment>
<dbReference type="PANTHER" id="PTHR42852:SF6">
    <property type="entry name" value="THIOL:DISULFIDE INTERCHANGE PROTEIN DSBE"/>
    <property type="match status" value="1"/>
</dbReference>
<dbReference type="Gene3D" id="3.40.30.10">
    <property type="entry name" value="Glutaredoxin"/>
    <property type="match status" value="1"/>
</dbReference>
<evidence type="ECO:0000256" key="1">
    <source>
        <dbReference type="ARBA" id="ARBA00004196"/>
    </source>
</evidence>
<feature type="domain" description="Thioredoxin" evidence="6">
    <location>
        <begin position="35"/>
        <end position="173"/>
    </location>
</feature>
<evidence type="ECO:0000256" key="4">
    <source>
        <dbReference type="ARBA" id="ARBA00023157"/>
    </source>
</evidence>
<reference evidence="8" key="1">
    <citation type="submission" date="2017-04" db="EMBL/GenBank/DDBJ databases">
        <authorList>
            <person name="Varghese N."/>
            <person name="Submissions S."/>
        </authorList>
    </citation>
    <scope>NUCLEOTIDE SEQUENCE [LARGE SCALE GENOMIC DNA]</scope>
    <source>
        <strain evidence="8">Dd16</strain>
    </source>
</reference>
<dbReference type="PANTHER" id="PTHR42852">
    <property type="entry name" value="THIOL:DISULFIDE INTERCHANGE PROTEIN DSBE"/>
    <property type="match status" value="1"/>
</dbReference>
<dbReference type="STRING" id="941907.SAMN06295910_2402"/>
<evidence type="ECO:0000259" key="6">
    <source>
        <dbReference type="PROSITE" id="PS51352"/>
    </source>
</evidence>
<evidence type="ECO:0000256" key="5">
    <source>
        <dbReference type="ARBA" id="ARBA00023284"/>
    </source>
</evidence>
<evidence type="ECO:0000256" key="2">
    <source>
        <dbReference type="ARBA" id="ARBA00007758"/>
    </source>
</evidence>
<dbReference type="InterPro" id="IPR013766">
    <property type="entry name" value="Thioredoxin_domain"/>
</dbReference>
<protein>
    <submittedName>
        <fullName evidence="7">Cytochrome c biogenesis protein CcmG, thiol:disulfide interchange protein DsbE</fullName>
    </submittedName>
</protein>
<keyword evidence="3" id="KW-0201">Cytochrome c-type biogenesis</keyword>
<proteinExistence type="inferred from homology"/>
<keyword evidence="8" id="KW-1185">Reference proteome</keyword>
<gene>
    <name evidence="7" type="ORF">SAMN06295910_2402</name>
</gene>
<dbReference type="GO" id="GO:0030288">
    <property type="term" value="C:outer membrane-bounded periplasmic space"/>
    <property type="evidence" value="ECO:0007669"/>
    <property type="project" value="InterPro"/>
</dbReference>